<dbReference type="AlphaFoldDB" id="E4ZLP6"/>
<dbReference type="HOGENOM" id="CLU_3032799_0_0_1"/>
<dbReference type="Proteomes" id="UP000002668">
    <property type="component" value="Genome"/>
</dbReference>
<proteinExistence type="predicted"/>
<evidence type="ECO:0000313" key="1">
    <source>
        <dbReference type="EMBL" id="CBX92726.1"/>
    </source>
</evidence>
<gene>
    <name evidence="1" type="ORF">LEMA_P054320.1</name>
</gene>
<name>E4ZLP6_LEPMJ</name>
<dbReference type="VEuPathDB" id="FungiDB:LEMA_P054320.1"/>
<keyword evidence="2" id="KW-1185">Reference proteome</keyword>
<evidence type="ECO:0000313" key="2">
    <source>
        <dbReference type="Proteomes" id="UP000002668"/>
    </source>
</evidence>
<reference evidence="2" key="1">
    <citation type="journal article" date="2011" name="Nat. Commun.">
        <title>Effector diversification within compartments of the Leptosphaeria maculans genome affected by Repeat-Induced Point mutations.</title>
        <authorList>
            <person name="Rouxel T."/>
            <person name="Grandaubert J."/>
            <person name="Hane J.K."/>
            <person name="Hoede C."/>
            <person name="van de Wouw A.P."/>
            <person name="Couloux A."/>
            <person name="Dominguez V."/>
            <person name="Anthouard V."/>
            <person name="Bally P."/>
            <person name="Bourras S."/>
            <person name="Cozijnsen A.J."/>
            <person name="Ciuffetti L.M."/>
            <person name="Degrave A."/>
            <person name="Dilmaghani A."/>
            <person name="Duret L."/>
            <person name="Fudal I."/>
            <person name="Goodwin S.B."/>
            <person name="Gout L."/>
            <person name="Glaser N."/>
            <person name="Linglin J."/>
            <person name="Kema G.H.J."/>
            <person name="Lapalu N."/>
            <person name="Lawrence C.B."/>
            <person name="May K."/>
            <person name="Meyer M."/>
            <person name="Ollivier B."/>
            <person name="Poulain J."/>
            <person name="Schoch C.L."/>
            <person name="Simon A."/>
            <person name="Spatafora J.W."/>
            <person name="Stachowiak A."/>
            <person name="Turgeon B.G."/>
            <person name="Tyler B.M."/>
            <person name="Vincent D."/>
            <person name="Weissenbach J."/>
            <person name="Amselem J."/>
            <person name="Quesneville H."/>
            <person name="Oliver R.P."/>
            <person name="Wincker P."/>
            <person name="Balesdent M.-H."/>
            <person name="Howlett B.J."/>
        </authorList>
    </citation>
    <scope>NUCLEOTIDE SEQUENCE [LARGE SCALE GENOMIC DNA]</scope>
    <source>
        <strain evidence="2">JN3 / isolate v23.1.3 / race Av1-4-5-6-7-8</strain>
    </source>
</reference>
<dbReference type="EMBL" id="FP929094">
    <property type="protein sequence ID" value="CBX92726.1"/>
    <property type="molecule type" value="Genomic_DNA"/>
</dbReference>
<dbReference type="InParanoid" id="E4ZLP6"/>
<organism evidence="2">
    <name type="scientific">Leptosphaeria maculans (strain JN3 / isolate v23.1.3 / race Av1-4-5-6-7-8)</name>
    <name type="common">Blackleg fungus</name>
    <name type="synonym">Phoma lingam</name>
    <dbReference type="NCBI Taxonomy" id="985895"/>
    <lineage>
        <taxon>Eukaryota</taxon>
        <taxon>Fungi</taxon>
        <taxon>Dikarya</taxon>
        <taxon>Ascomycota</taxon>
        <taxon>Pezizomycotina</taxon>
        <taxon>Dothideomycetes</taxon>
        <taxon>Pleosporomycetidae</taxon>
        <taxon>Pleosporales</taxon>
        <taxon>Pleosporineae</taxon>
        <taxon>Leptosphaeriaceae</taxon>
        <taxon>Plenodomus</taxon>
        <taxon>Plenodomus lingam/Leptosphaeria maculans species complex</taxon>
    </lineage>
</organism>
<protein>
    <submittedName>
        <fullName evidence="1">Predicted protein</fullName>
    </submittedName>
</protein>
<accession>E4ZLP6</accession>
<sequence>MSSSSLFFEALGPWLTMLSRYNTAVTSRLYHTMYTNTAIQRGQYKQYALSLSLAV</sequence>